<evidence type="ECO:0000256" key="1">
    <source>
        <dbReference type="ARBA" id="ARBA00022630"/>
    </source>
</evidence>
<accession>A0A350HB20</accession>
<keyword evidence="2" id="KW-0560">Oxidoreductase</keyword>
<dbReference type="InterPro" id="IPR036188">
    <property type="entry name" value="FAD/NAD-bd_sf"/>
</dbReference>
<proteinExistence type="predicted"/>
<name>A0A350HB20_UNCW3</name>
<evidence type="ECO:0000313" key="5">
    <source>
        <dbReference type="Proteomes" id="UP000264062"/>
    </source>
</evidence>
<dbReference type="InterPro" id="IPR023753">
    <property type="entry name" value="FAD/NAD-binding_dom"/>
</dbReference>
<evidence type="ECO:0000313" key="4">
    <source>
        <dbReference type="EMBL" id="HAV92736.1"/>
    </source>
</evidence>
<dbReference type="PANTHER" id="PTHR48105">
    <property type="entry name" value="THIOREDOXIN REDUCTASE 1-RELATED-RELATED"/>
    <property type="match status" value="1"/>
</dbReference>
<evidence type="ECO:0000256" key="2">
    <source>
        <dbReference type="ARBA" id="ARBA00023002"/>
    </source>
</evidence>
<dbReference type="SUPFAM" id="SSF51905">
    <property type="entry name" value="FAD/NAD(P)-binding domain"/>
    <property type="match status" value="1"/>
</dbReference>
<dbReference type="Gene3D" id="3.50.50.60">
    <property type="entry name" value="FAD/NAD(P)-binding domain"/>
    <property type="match status" value="2"/>
</dbReference>
<dbReference type="InterPro" id="IPR050097">
    <property type="entry name" value="Ferredoxin-NADP_redctase_2"/>
</dbReference>
<feature type="domain" description="FAD/NAD(P)-binding" evidence="3">
    <location>
        <begin position="8"/>
        <end position="232"/>
    </location>
</feature>
<comment type="caution">
    <text evidence="4">The sequence shown here is derived from an EMBL/GenBank/DDBJ whole genome shotgun (WGS) entry which is preliminary data.</text>
</comment>
<dbReference type="PRINTS" id="PR00469">
    <property type="entry name" value="PNDRDTASEII"/>
</dbReference>
<dbReference type="GO" id="GO:0016491">
    <property type="term" value="F:oxidoreductase activity"/>
    <property type="evidence" value="ECO:0007669"/>
    <property type="project" value="UniProtKB-KW"/>
</dbReference>
<organism evidence="4 5">
    <name type="scientific">candidate division WOR-3 bacterium</name>
    <dbReference type="NCBI Taxonomy" id="2052148"/>
    <lineage>
        <taxon>Bacteria</taxon>
        <taxon>Bacteria division WOR-3</taxon>
    </lineage>
</organism>
<dbReference type="AlphaFoldDB" id="A0A350HB20"/>
<keyword evidence="1" id="KW-0285">Flavoprotein</keyword>
<dbReference type="Pfam" id="PF07992">
    <property type="entry name" value="Pyr_redox_2"/>
    <property type="match status" value="1"/>
</dbReference>
<dbReference type="EMBL" id="DMZY01000182">
    <property type="protein sequence ID" value="HAV92736.1"/>
    <property type="molecule type" value="Genomic_DNA"/>
</dbReference>
<gene>
    <name evidence="4" type="ORF">DCW38_06105</name>
</gene>
<dbReference type="Proteomes" id="UP000264062">
    <property type="component" value="Unassembled WGS sequence"/>
</dbReference>
<protein>
    <recommendedName>
        <fullName evidence="3">FAD/NAD(P)-binding domain-containing protein</fullName>
    </recommendedName>
</protein>
<sequence>MLRKNIFDAVIIGGGCAGTGAALKLRDYSRNVLVIERKRIGGLIYYAHRVSNMPFFKNETGISVCRRMECFLIDSGLPVLFAEVYDVKKTLEGLVKLRTSEGDIITRYALFATGRMPVKYEKESKRIKYFHDEIKEGETAVIGGGEVAVSQAISLKQRGLTADIFTRSGLKNVNSALKREADMENIKIIHAGESLKFGESSDKVIVAYRAKDEEIILLYDNLLYSCGREPVMPQTDFNINDEHISRAGTVKKEFPSQCDDAFKDGEAEGMKIGLKLRGE</sequence>
<dbReference type="PRINTS" id="PR00368">
    <property type="entry name" value="FADPNR"/>
</dbReference>
<reference evidence="4 5" key="1">
    <citation type="journal article" date="2018" name="Nat. Biotechnol.">
        <title>A standardized bacterial taxonomy based on genome phylogeny substantially revises the tree of life.</title>
        <authorList>
            <person name="Parks D.H."/>
            <person name="Chuvochina M."/>
            <person name="Waite D.W."/>
            <person name="Rinke C."/>
            <person name="Skarshewski A."/>
            <person name="Chaumeil P.A."/>
            <person name="Hugenholtz P."/>
        </authorList>
    </citation>
    <scope>NUCLEOTIDE SEQUENCE [LARGE SCALE GENOMIC DNA]</scope>
    <source>
        <strain evidence="4">UBA9956</strain>
    </source>
</reference>
<evidence type="ECO:0000259" key="3">
    <source>
        <dbReference type="Pfam" id="PF07992"/>
    </source>
</evidence>